<name>A0A562ZTN6_9BURK</name>
<sequence length="97" mass="10149">MHTHAGEKDLGLSLLGSVERGAAAGGLAVDSGGSYVQLNGDFITPLGNSSQLRRAVERAQRQSRAPYPRPSSASVEGSISVVPPLVIVRKRRTLVVA</sequence>
<feature type="region of interest" description="Disordered" evidence="1">
    <location>
        <begin position="53"/>
        <end position="76"/>
    </location>
</feature>
<dbReference type="AlphaFoldDB" id="A0A562ZTN6"/>
<organism evidence="2 3">
    <name type="scientific">Caenimonas sedimenti</name>
    <dbReference type="NCBI Taxonomy" id="2596921"/>
    <lineage>
        <taxon>Bacteria</taxon>
        <taxon>Pseudomonadati</taxon>
        <taxon>Pseudomonadota</taxon>
        <taxon>Betaproteobacteria</taxon>
        <taxon>Burkholderiales</taxon>
        <taxon>Comamonadaceae</taxon>
        <taxon>Caenimonas</taxon>
    </lineage>
</organism>
<dbReference type="OrthoDB" id="8859623at2"/>
<dbReference type="Proteomes" id="UP000318199">
    <property type="component" value="Unassembled WGS sequence"/>
</dbReference>
<evidence type="ECO:0000256" key="1">
    <source>
        <dbReference type="SAM" id="MobiDB-lite"/>
    </source>
</evidence>
<accession>A0A562ZTN6</accession>
<reference evidence="2 3" key="1">
    <citation type="submission" date="2019-07" db="EMBL/GenBank/DDBJ databases">
        <title>Caenimonas sedimenti sp. nov., isolated from activated sludge.</title>
        <authorList>
            <person name="Xu J."/>
        </authorList>
    </citation>
    <scope>NUCLEOTIDE SEQUENCE [LARGE SCALE GENOMIC DNA]</scope>
    <source>
        <strain evidence="2 3">HX-9-20</strain>
    </source>
</reference>
<evidence type="ECO:0000313" key="3">
    <source>
        <dbReference type="Proteomes" id="UP000318199"/>
    </source>
</evidence>
<feature type="compositionally biased region" description="Low complexity" evidence="1">
    <location>
        <begin position="62"/>
        <end position="74"/>
    </location>
</feature>
<evidence type="ECO:0000313" key="2">
    <source>
        <dbReference type="EMBL" id="TWO71504.1"/>
    </source>
</evidence>
<proteinExistence type="predicted"/>
<dbReference type="EMBL" id="VOBQ01000008">
    <property type="protein sequence ID" value="TWO71504.1"/>
    <property type="molecule type" value="Genomic_DNA"/>
</dbReference>
<gene>
    <name evidence="2" type="ORF">FN976_11360</name>
</gene>
<keyword evidence="3" id="KW-1185">Reference proteome</keyword>
<dbReference type="RefSeq" id="WP_145893116.1">
    <property type="nucleotide sequence ID" value="NZ_VOBQ01000008.1"/>
</dbReference>
<protein>
    <submittedName>
        <fullName evidence="2">Uncharacterized protein</fullName>
    </submittedName>
</protein>
<comment type="caution">
    <text evidence="2">The sequence shown here is derived from an EMBL/GenBank/DDBJ whole genome shotgun (WGS) entry which is preliminary data.</text>
</comment>